<dbReference type="Pfam" id="PF03600">
    <property type="entry name" value="CitMHS"/>
    <property type="match status" value="1"/>
</dbReference>
<dbReference type="PANTHER" id="PTHR43568:SF1">
    <property type="entry name" value="P PROTEIN"/>
    <property type="match status" value="1"/>
</dbReference>
<feature type="transmembrane region" description="Helical" evidence="6">
    <location>
        <begin position="165"/>
        <end position="198"/>
    </location>
</feature>
<dbReference type="PANTHER" id="PTHR43568">
    <property type="entry name" value="P PROTEIN"/>
    <property type="match status" value="1"/>
</dbReference>
<evidence type="ECO:0000313" key="9">
    <source>
        <dbReference type="Proteomes" id="UP000306007"/>
    </source>
</evidence>
<dbReference type="OrthoDB" id="86089at2157"/>
<sequence>MAESSFRITDLQRRSGDTASERLKSFARREWFLTALIVLYLVLLINDRSLLVRTPSLIDWESLALITSLVLVSKGLELSGAFTRLSLGLIGLSGGSERRLMLLLIPLIALSSAVIMNDTAMLVFIPLVVITARLAGINTARAVTLSAIAANVGSSLTPIGNPQNIIIWNAYGISFVGFVTQMLPFVLLWLVILLLFTLTVQRKRLSVGELPPVAIRKGLLISSASLLVVNVALAETGNSLWTLPLTLAVLLVFGREALLGFDWALVLTFAFIFIDFGEIARLISSSAMLPSGGLALFLASAGLSQLISNVPATVVFLGSKPEWLPLALGVNLGGTGIIVGSLANLIALRISGIGIKDFHRYSVPYFLAILTVSIVLLYL</sequence>
<feature type="transmembrane region" description="Helical" evidence="6">
    <location>
        <begin position="323"/>
        <end position="346"/>
    </location>
</feature>
<dbReference type="InterPro" id="IPR051475">
    <property type="entry name" value="Diverse_Ion_Transporter"/>
</dbReference>
<keyword evidence="3 6" id="KW-0812">Transmembrane</keyword>
<feature type="transmembrane region" description="Helical" evidence="6">
    <location>
        <begin position="295"/>
        <end position="317"/>
    </location>
</feature>
<organism evidence="8 9">
    <name type="scientific">Thermococcus indicus</name>
    <dbReference type="NCBI Taxonomy" id="2586643"/>
    <lineage>
        <taxon>Archaea</taxon>
        <taxon>Methanobacteriati</taxon>
        <taxon>Methanobacteriota</taxon>
        <taxon>Thermococci</taxon>
        <taxon>Thermococcales</taxon>
        <taxon>Thermococcaceae</taxon>
        <taxon>Thermococcus</taxon>
    </lineage>
</organism>
<dbReference type="Proteomes" id="UP000306007">
    <property type="component" value="Chromosome"/>
</dbReference>
<keyword evidence="9" id="KW-1185">Reference proteome</keyword>
<evidence type="ECO:0000256" key="6">
    <source>
        <dbReference type="SAM" id="Phobius"/>
    </source>
</evidence>
<evidence type="ECO:0000256" key="4">
    <source>
        <dbReference type="ARBA" id="ARBA00022989"/>
    </source>
</evidence>
<protein>
    <submittedName>
        <fullName evidence="8">Anion transporter</fullName>
    </submittedName>
</protein>
<dbReference type="GO" id="GO:0016020">
    <property type="term" value="C:membrane"/>
    <property type="evidence" value="ECO:0007669"/>
    <property type="project" value="UniProtKB-SubCell"/>
</dbReference>
<keyword evidence="2" id="KW-0813">Transport</keyword>
<evidence type="ECO:0000256" key="1">
    <source>
        <dbReference type="ARBA" id="ARBA00004141"/>
    </source>
</evidence>
<feature type="transmembrane region" description="Helical" evidence="6">
    <location>
        <begin position="142"/>
        <end position="159"/>
    </location>
</feature>
<feature type="transmembrane region" description="Helical" evidence="6">
    <location>
        <begin position="31"/>
        <end position="51"/>
    </location>
</feature>
<dbReference type="AlphaFoldDB" id="A0A4Y5SMF4"/>
<name>A0A4Y5SMF4_9EURY</name>
<keyword evidence="4 6" id="KW-1133">Transmembrane helix</keyword>
<dbReference type="EMBL" id="CP040846">
    <property type="protein sequence ID" value="QDA31369.1"/>
    <property type="molecule type" value="Genomic_DNA"/>
</dbReference>
<dbReference type="GO" id="GO:0055085">
    <property type="term" value="P:transmembrane transport"/>
    <property type="evidence" value="ECO:0007669"/>
    <property type="project" value="InterPro"/>
</dbReference>
<feature type="transmembrane region" description="Helical" evidence="6">
    <location>
        <begin position="263"/>
        <end position="283"/>
    </location>
</feature>
<dbReference type="RefSeq" id="WP_139680712.1">
    <property type="nucleotide sequence ID" value="NZ_CP040846.1"/>
</dbReference>
<feature type="transmembrane region" description="Helical" evidence="6">
    <location>
        <begin position="219"/>
        <end position="243"/>
    </location>
</feature>
<feature type="transmembrane region" description="Helical" evidence="6">
    <location>
        <begin position="102"/>
        <end position="130"/>
    </location>
</feature>
<evidence type="ECO:0000313" key="8">
    <source>
        <dbReference type="EMBL" id="QDA31369.1"/>
    </source>
</evidence>
<feature type="domain" description="Citrate transporter-like" evidence="7">
    <location>
        <begin position="33"/>
        <end position="316"/>
    </location>
</feature>
<gene>
    <name evidence="8" type="ORF">FH039_06815</name>
</gene>
<proteinExistence type="predicted"/>
<comment type="subcellular location">
    <subcellularLocation>
        <location evidence="1">Membrane</location>
        <topology evidence="1">Multi-pass membrane protein</topology>
    </subcellularLocation>
</comment>
<accession>A0A4Y5SMF4</accession>
<feature type="transmembrane region" description="Helical" evidence="6">
    <location>
        <begin position="358"/>
        <end position="378"/>
    </location>
</feature>
<evidence type="ECO:0000256" key="2">
    <source>
        <dbReference type="ARBA" id="ARBA00022448"/>
    </source>
</evidence>
<dbReference type="GeneID" id="40474881"/>
<reference evidence="8 9" key="1">
    <citation type="submission" date="2019-06" db="EMBL/GenBank/DDBJ databases">
        <title>Thermococcus indicus sp. nov., a Fe(III)-reducing hyperthermophilic archaeon isolated from the Onnuri vent field of the Central Indian Ocean ridge.</title>
        <authorList>
            <person name="Lim J.K."/>
            <person name="Kim Y.J."/>
            <person name="Kwon K.K."/>
        </authorList>
    </citation>
    <scope>NUCLEOTIDE SEQUENCE [LARGE SCALE GENOMIC DNA]</scope>
    <source>
        <strain evidence="8 9">IOH1</strain>
    </source>
</reference>
<dbReference type="KEGG" id="tic:FH039_06815"/>
<keyword evidence="5 6" id="KW-0472">Membrane</keyword>
<evidence type="ECO:0000256" key="5">
    <source>
        <dbReference type="ARBA" id="ARBA00023136"/>
    </source>
</evidence>
<evidence type="ECO:0000259" key="7">
    <source>
        <dbReference type="Pfam" id="PF03600"/>
    </source>
</evidence>
<evidence type="ECO:0000256" key="3">
    <source>
        <dbReference type="ARBA" id="ARBA00022692"/>
    </source>
</evidence>
<dbReference type="InterPro" id="IPR004680">
    <property type="entry name" value="Cit_transptr-like_dom"/>
</dbReference>